<keyword evidence="1" id="KW-0472">Membrane</keyword>
<evidence type="ECO:0000313" key="2">
    <source>
        <dbReference type="EMBL" id="MQN02095.1"/>
    </source>
</evidence>
<evidence type="ECO:0008006" key="4">
    <source>
        <dbReference type="Google" id="ProtNLM"/>
    </source>
</evidence>
<name>A0A6N7J200_9FIRM</name>
<organism evidence="2 3">
    <name type="scientific">Candidatus Weimeria bifida</name>
    <dbReference type="NCBI Taxonomy" id="2599074"/>
    <lineage>
        <taxon>Bacteria</taxon>
        <taxon>Bacillati</taxon>
        <taxon>Bacillota</taxon>
        <taxon>Clostridia</taxon>
        <taxon>Lachnospirales</taxon>
        <taxon>Lachnospiraceae</taxon>
        <taxon>Candidatus Weimeria</taxon>
    </lineage>
</organism>
<dbReference type="EMBL" id="VOGC01000007">
    <property type="protein sequence ID" value="MQN02095.1"/>
    <property type="molecule type" value="Genomic_DNA"/>
</dbReference>
<proteinExistence type="predicted"/>
<dbReference type="Proteomes" id="UP000460257">
    <property type="component" value="Unassembled WGS sequence"/>
</dbReference>
<keyword evidence="1" id="KW-0812">Transmembrane</keyword>
<accession>A0A6N7J200</accession>
<keyword evidence="1" id="KW-1133">Transmembrane helix</keyword>
<keyword evidence="3" id="KW-1185">Reference proteome</keyword>
<dbReference type="AlphaFoldDB" id="A0A6N7J200"/>
<evidence type="ECO:0000313" key="3">
    <source>
        <dbReference type="Proteomes" id="UP000460257"/>
    </source>
</evidence>
<feature type="transmembrane region" description="Helical" evidence="1">
    <location>
        <begin position="219"/>
        <end position="237"/>
    </location>
</feature>
<gene>
    <name evidence="2" type="ORF">FRC54_09390</name>
</gene>
<feature type="transmembrane region" description="Helical" evidence="1">
    <location>
        <begin position="184"/>
        <end position="207"/>
    </location>
</feature>
<protein>
    <recommendedName>
        <fullName evidence="4">CvpA family protein</fullName>
    </recommendedName>
</protein>
<sequence length="277" mass="30371">MNSVLILTIILFVAAFAIGFHRGLFGIVSGLINWAIIIGFLYFVAPPIEKYLMKGGAYTNFRNSVSENVKAGLVKKENKYIDALKKEAEKKTDSIYSDDIEKPRKADIVLSDSQSMKDFLEDLGIKVPIKASDYYSKKINKKTNDAANMTANINASNAKKITAANQTISDAIGTQVATLMVKGIAILISLLIAFIITRILSLVAQILGKVPVIGGFSKVLGGIWGVIVALLILWLFMDIVTCFSTTSLCQKITAQITKNEVLNILYMNNPLLFLINK</sequence>
<reference evidence="2" key="1">
    <citation type="journal article" date="2020" name="Appl. Environ. Microbiol.">
        <title>Medium-Chain Fatty Acid Synthesis by 'Candidatus Weimeria bifida' gen. nov., sp. nov., and 'Candidatus Pseudoramibacter fermentans' sp. nov.</title>
        <authorList>
            <person name="Scarborough M.J."/>
            <person name="Myers K.S."/>
            <person name="Donohue T.J."/>
            <person name="Noguera D.R."/>
        </authorList>
    </citation>
    <scope>NUCLEOTIDE SEQUENCE</scope>
    <source>
        <strain evidence="2">LCO1.1</strain>
    </source>
</reference>
<feature type="transmembrane region" description="Helical" evidence="1">
    <location>
        <begin position="27"/>
        <end position="45"/>
    </location>
</feature>
<evidence type="ECO:0000256" key="1">
    <source>
        <dbReference type="SAM" id="Phobius"/>
    </source>
</evidence>
<comment type="caution">
    <text evidence="2">The sequence shown here is derived from an EMBL/GenBank/DDBJ whole genome shotgun (WGS) entry which is preliminary data.</text>
</comment>